<dbReference type="RefSeq" id="WP_254151574.1">
    <property type="nucleotide sequence ID" value="NZ_JAHESD010000002.1"/>
</dbReference>
<protein>
    <submittedName>
        <fullName evidence="1">Gluconate 2-dehydrogenase subunit 3 family protein</fullName>
    </submittedName>
</protein>
<dbReference type="EMBL" id="JAHESD010000002">
    <property type="protein sequence ID" value="MBT1701876.1"/>
    <property type="molecule type" value="Genomic_DNA"/>
</dbReference>
<reference evidence="1 2" key="1">
    <citation type="submission" date="2021-05" db="EMBL/GenBank/DDBJ databases">
        <title>A Polyphasic approach of four new species of the genus Ohtaekwangia: Ohtaekwangia histidinii sp. nov., Ohtaekwangia cretensis sp. nov., Ohtaekwangia indiensis sp. nov., Ohtaekwangia reichenbachii sp. nov. from diverse environment.</title>
        <authorList>
            <person name="Octaviana S."/>
        </authorList>
    </citation>
    <scope>NUCLEOTIDE SEQUENCE [LARGE SCALE GENOMIC DNA]</scope>
    <source>
        <strain evidence="1 2">PWU20</strain>
    </source>
</reference>
<name>A0ABS5VL93_9BACT</name>
<sequence length="194" mass="21205">MDRREAIRRTAWIMGGIVSAPAIAAVLKGCKAKPELGWKPVFLSEEQAAIVSEIAEIIIPKTDTPGAKDAGVPGFIDLILKDVYKKEDQDLFLEGLKAFSQEAEKEMGDSFLELSHEQQSELVKKKHDAAIQAEQESKSAQNRPFILAMKELTMLGFFTSEPGATLVLQYEPVPGAYKGCIPLAEAGNGRTWAT</sequence>
<keyword evidence="2" id="KW-1185">Reference proteome</keyword>
<dbReference type="Proteomes" id="UP000772618">
    <property type="component" value="Unassembled WGS sequence"/>
</dbReference>
<gene>
    <name evidence="1" type="ORF">KK060_01210</name>
</gene>
<evidence type="ECO:0000313" key="2">
    <source>
        <dbReference type="Proteomes" id="UP000772618"/>
    </source>
</evidence>
<proteinExistence type="predicted"/>
<comment type="caution">
    <text evidence="1">The sequence shown here is derived from an EMBL/GenBank/DDBJ whole genome shotgun (WGS) entry which is preliminary data.</text>
</comment>
<dbReference type="Pfam" id="PF13618">
    <property type="entry name" value="Gluconate_2-dh3"/>
    <property type="match status" value="1"/>
</dbReference>
<organism evidence="1 2">
    <name type="scientific">Chryseosolibacter indicus</name>
    <dbReference type="NCBI Taxonomy" id="2782351"/>
    <lineage>
        <taxon>Bacteria</taxon>
        <taxon>Pseudomonadati</taxon>
        <taxon>Bacteroidota</taxon>
        <taxon>Cytophagia</taxon>
        <taxon>Cytophagales</taxon>
        <taxon>Chryseotaleaceae</taxon>
        <taxon>Chryseosolibacter</taxon>
    </lineage>
</organism>
<evidence type="ECO:0000313" key="1">
    <source>
        <dbReference type="EMBL" id="MBT1701876.1"/>
    </source>
</evidence>
<accession>A0ABS5VL93</accession>
<dbReference type="InterPro" id="IPR027056">
    <property type="entry name" value="Gluconate_2DH_su3"/>
</dbReference>